<sequence length="298" mass="32488">MSDPLLGPVVGATLLAPHLKFASHCYQTAMGYTLVGKEVVSQQMCDLWNAPNLLNNPVHVLAAANGHAWLRIVEDQHCQPTKPLKTHGWMALEVNVADVDVIRKEIDTKVFKIIGEPAYLQISDAIKAMQVIGPCDEVSYITQIDKPVPPFELPMTKARTGSLFIPVLCTPDRDASLAFYESLNQLTGLKFDTKVTVLNNAWGHDIEHQYPVATIQLAGQCLFEIDQVPQAQSVVSNKGSLPSGIAMVTCMVDDLAFAVKKLALPVKQIHNAYYPTSKAILAKGPAGELIELVERPAA</sequence>
<dbReference type="AlphaFoldDB" id="A0A857JSE7"/>
<evidence type="ECO:0000313" key="2">
    <source>
        <dbReference type="Proteomes" id="UP000464524"/>
    </source>
</evidence>
<evidence type="ECO:0008006" key="3">
    <source>
        <dbReference type="Google" id="ProtNLM"/>
    </source>
</evidence>
<name>A0A857JSE7_9ALTE</name>
<evidence type="ECO:0000313" key="1">
    <source>
        <dbReference type="EMBL" id="QHJ13867.1"/>
    </source>
</evidence>
<keyword evidence="2" id="KW-1185">Reference proteome</keyword>
<accession>A0A857JSE7</accession>
<dbReference type="EMBL" id="CP047656">
    <property type="protein sequence ID" value="QHJ13867.1"/>
    <property type="molecule type" value="Genomic_DNA"/>
</dbReference>
<proteinExistence type="predicted"/>
<dbReference type="InterPro" id="IPR029068">
    <property type="entry name" value="Glyas_Bleomycin-R_OHBP_Dase"/>
</dbReference>
<dbReference type="KEGG" id="pmes:FX988_04148"/>
<organism evidence="1 2">
    <name type="scientific">Paraglaciecola mesophila</name>
    <dbReference type="NCBI Taxonomy" id="197222"/>
    <lineage>
        <taxon>Bacteria</taxon>
        <taxon>Pseudomonadati</taxon>
        <taxon>Pseudomonadota</taxon>
        <taxon>Gammaproteobacteria</taxon>
        <taxon>Alteromonadales</taxon>
        <taxon>Alteromonadaceae</taxon>
        <taxon>Paraglaciecola</taxon>
    </lineage>
</organism>
<dbReference type="RefSeq" id="WP_160181922.1">
    <property type="nucleotide sequence ID" value="NZ_CP047656.1"/>
</dbReference>
<protein>
    <recommendedName>
        <fullName evidence="3">VOC domain-containing protein</fullName>
    </recommendedName>
</protein>
<reference evidence="1 2" key="1">
    <citation type="submission" date="2019-12" db="EMBL/GenBank/DDBJ databases">
        <title>Genome sequencing and assembly of endphytes of Porphyra tenera.</title>
        <authorList>
            <person name="Park J.M."/>
            <person name="Shin R."/>
            <person name="Jo S.H."/>
        </authorList>
    </citation>
    <scope>NUCLEOTIDE SEQUENCE [LARGE SCALE GENOMIC DNA]</scope>
    <source>
        <strain evidence="1 2">GPM4</strain>
    </source>
</reference>
<gene>
    <name evidence="1" type="ORF">FX988_04148</name>
</gene>
<dbReference type="Proteomes" id="UP000464524">
    <property type="component" value="Chromosome"/>
</dbReference>
<dbReference type="SUPFAM" id="SSF54593">
    <property type="entry name" value="Glyoxalase/Bleomycin resistance protein/Dihydroxybiphenyl dioxygenase"/>
    <property type="match status" value="1"/>
</dbReference>
<dbReference type="OrthoDB" id="7545296at2"/>